<evidence type="ECO:0000313" key="2">
    <source>
        <dbReference type="EMBL" id="MDC0719195.1"/>
    </source>
</evidence>
<name>A0ABT5E192_9BACT</name>
<gene>
    <name evidence="2" type="ORF">POL25_19990</name>
</gene>
<keyword evidence="3" id="KW-1185">Reference proteome</keyword>
<evidence type="ECO:0008006" key="4">
    <source>
        <dbReference type="Google" id="ProtNLM"/>
    </source>
</evidence>
<feature type="region of interest" description="Disordered" evidence="1">
    <location>
        <begin position="1"/>
        <end position="95"/>
    </location>
</feature>
<accession>A0ABT5E192</accession>
<sequence>MSRPPVVASESRPIEPRVDVDDVNADGAAAAEAEPERHGKVVRLDPPEPPARDEYDVWGDVEGTPVGEVYGAGGLGCPRGVEPSPPSSTRHGRRPVARLRSLEAEGALSHGAASSSFRGRADSLRDCQLAAMEEQPELAGRLRLRIDIGADGRVLTAASDGLDAIAGCVREVALRWRFAPADAGSRIAAEFDLRTEPAAPERPRPPSCRR</sequence>
<reference evidence="2 3" key="1">
    <citation type="submission" date="2022-11" db="EMBL/GenBank/DDBJ databases">
        <title>Minimal conservation of predation-associated metabolite biosynthetic gene clusters underscores biosynthetic potential of Myxococcota including descriptions for ten novel species: Archangium lansinium sp. nov., Myxococcus landrumus sp. nov., Nannocystis bai.</title>
        <authorList>
            <person name="Ahearne A."/>
            <person name="Stevens C."/>
            <person name="Dowd S."/>
        </authorList>
    </citation>
    <scope>NUCLEOTIDE SEQUENCE [LARGE SCALE GENOMIC DNA]</scope>
    <source>
        <strain evidence="2 3">BB15-2</strain>
    </source>
</reference>
<dbReference type="EMBL" id="JAQNDL010000002">
    <property type="protein sequence ID" value="MDC0719195.1"/>
    <property type="molecule type" value="Genomic_DNA"/>
</dbReference>
<dbReference type="Proteomes" id="UP001221686">
    <property type="component" value="Unassembled WGS sequence"/>
</dbReference>
<evidence type="ECO:0000256" key="1">
    <source>
        <dbReference type="SAM" id="MobiDB-lite"/>
    </source>
</evidence>
<proteinExistence type="predicted"/>
<feature type="compositionally biased region" description="Basic and acidic residues" evidence="1">
    <location>
        <begin position="34"/>
        <end position="55"/>
    </location>
</feature>
<comment type="caution">
    <text evidence="2">The sequence shown here is derived from an EMBL/GenBank/DDBJ whole genome shotgun (WGS) entry which is preliminary data.</text>
</comment>
<protein>
    <recommendedName>
        <fullName evidence="4">TonB C-terminal domain-containing protein</fullName>
    </recommendedName>
</protein>
<organism evidence="2 3">
    <name type="scientific">Nannocystis bainbridge</name>
    <dbReference type="NCBI Taxonomy" id="2995303"/>
    <lineage>
        <taxon>Bacteria</taxon>
        <taxon>Pseudomonadati</taxon>
        <taxon>Myxococcota</taxon>
        <taxon>Polyangia</taxon>
        <taxon>Nannocystales</taxon>
        <taxon>Nannocystaceae</taxon>
        <taxon>Nannocystis</taxon>
    </lineage>
</organism>
<dbReference type="RefSeq" id="WP_272087706.1">
    <property type="nucleotide sequence ID" value="NZ_JAQNDL010000002.1"/>
</dbReference>
<evidence type="ECO:0000313" key="3">
    <source>
        <dbReference type="Proteomes" id="UP001221686"/>
    </source>
</evidence>